<feature type="compositionally biased region" description="Polar residues" evidence="1">
    <location>
        <begin position="922"/>
        <end position="947"/>
    </location>
</feature>
<feature type="compositionally biased region" description="Basic and acidic residues" evidence="1">
    <location>
        <begin position="1559"/>
        <end position="1572"/>
    </location>
</feature>
<feature type="compositionally biased region" description="Low complexity" evidence="1">
    <location>
        <begin position="456"/>
        <end position="489"/>
    </location>
</feature>
<feature type="compositionally biased region" description="Polar residues" evidence="1">
    <location>
        <begin position="658"/>
        <end position="670"/>
    </location>
</feature>
<feature type="compositionally biased region" description="Polar residues" evidence="1">
    <location>
        <begin position="34"/>
        <end position="48"/>
    </location>
</feature>
<dbReference type="EMBL" id="AXCN02000538">
    <property type="status" value="NOT_ANNOTATED_CDS"/>
    <property type="molecule type" value="Genomic_DNA"/>
</dbReference>
<feature type="compositionally biased region" description="Polar residues" evidence="1">
    <location>
        <begin position="1409"/>
        <end position="1420"/>
    </location>
</feature>
<feature type="region of interest" description="Disordered" evidence="1">
    <location>
        <begin position="1253"/>
        <end position="1277"/>
    </location>
</feature>
<feature type="region of interest" description="Disordered" evidence="1">
    <location>
        <begin position="305"/>
        <end position="381"/>
    </location>
</feature>
<feature type="compositionally biased region" description="Low complexity" evidence="1">
    <location>
        <begin position="1597"/>
        <end position="1610"/>
    </location>
</feature>
<sequence>MEKKLSSATAKLSCQQQPESSYQPQLPHHHPQFAASSYPSIHQPQQQEYLHHLAQPHYYQLAPNQQFYSEQAHRASAEESRSYTVSNASSAPQSQQAAAHTTSNECSGLHAILQVIRAEQQQQQLEQQQQDRTRSNDSKHCDLYIATAATTVVNSPTSSSRVETYPTPNHTTLPPVGTSSQAPKFSAVNFRRVQRHPPVSFPKRPLVTQRSLGSPPSANVGSSYSPSGTAGSVSAFSAASLATNGQQQLRRRQHGSRRHEAFVKTRSKTISDFFGPESTPVSRLLNIICQEKEAERVAAHIMNTQQQQQQTSRTAITGKPSTGGGPSSHGTVRVRPAAVANSLPSAVGVRSRKENIMPQRATPSAATNSGSDTGSTGSAGIVPVLVDPAFAAKDIDRIAKYKADRRKAIYLRTNVHENENERLEPSKRSSSRTPNTLPSSAILSKQQQPSLPPSSKPTTSSSSSSIKRPHSTGLMLSSSSKTSASSNTLPKPVPTRPIANGTSRNRSGDEKQTNGDASQSSPLHHSGTAATKQIRTTRSSRLRAAAAHDKERSPSSSAVKSSSGSMTLSTSGTAGEDLPRQQQQQQQQQQIERSQRAVFHRATNPIASRTAVASTVRPTVTKHSTGNGPAVVAAGTSRSSKLPSTMAATKREPPAKQVLSSAAPVTTSSDTGKRLVPSIAVNMKQRLKTTTETIKGERLVRPNGQPPVLQKPSTLGKIQQHVGKPLMEPLAKEPEKSLVNRMQSLNLEKYPGEQPKPSAISSLQREVVFFDRPVSSKSETTVAPKVQQESEPDTIGTPRMRTSTMKRTHASRPQVTATLPKDISGLSPVKSSTADGEKDKSAKRKSFLNRSQTDEPAGGARSTATSRSSSSNRYQRRLKMPHSSPDMLSSSNRSSPMKSSSSTEKSPTISPRPPSSTRSSPKHSATSTVVGSPETTVSSKAGCSSSPVRICSRLSAYSSGNNSPSPNNQSRSPPLSYHMEQARRELVISPPRTNRLLKIVATESAVADGIPVQEIIPAGASVARDELPEPKDLVEDPGEKLVEVGDGDVSVAALEAEEEAAVQMAVAAEEVDEISEEQSSSIGQYSKFSQILKSPTLEVAKVSDMLEELAIVDRGAEINEQEAMETDNDREMQVPLVVKETGSQEALVDDVEAGPSGLCSGSNGAMYDDEDEEHDLVVAEEPPTRGYIAVVDVGEDDDHHHHRLHHGEEEIRPANRILFDNQFNDEFVVIENSPKSQLIQSLDEADIIVLRDNDDDEGTFSDRPPSRPSSGGYLEKKKKLVKMNSVEHFERKSLSPLRVGKLSTSSSAISRAKSMDEGGGAGSSGTSANHIVSILKRKTVESSAAASSASSNASPVTFSPSVVDTPIRSNRKQGILKKRCSLDESRYSRSHSPDDRSILVKHTRRNSFEDGSSSKQQQQAHGILKQKSYESREDVSGGIGGASGGTSRNSLASGSGSGAGTGPSNGSISHGILKKKNDSSSTSTPSEPPKHVSISQAVILAAAEICQDMLLVDEDEAYDIKPILKPDHQAPVTPKPILKKKYSSENEEIRPILKSSRKSSREENSDSEEMKRSILKIDSPAKRTRCCHVEESDTTMGGSLAVSTSSSESGTPGGSALPLIHSQRSLEHPDSVAAAPIVPQVTNIEKPIISVAERIRNMEKFLSSGGGGGGSAGPSCSSSTALSRRDSYRYKTQPVTSTEINR</sequence>
<feature type="compositionally biased region" description="Polar residues" evidence="1">
    <location>
        <begin position="636"/>
        <end position="647"/>
    </location>
</feature>
<feature type="region of interest" description="Disordered" evidence="1">
    <location>
        <begin position="1308"/>
        <end position="1327"/>
    </location>
</feature>
<feature type="compositionally biased region" description="Basic and acidic residues" evidence="1">
    <location>
        <begin position="1542"/>
        <end position="1551"/>
    </location>
</feature>
<organism evidence="2 3">
    <name type="scientific">Anopheles farauti</name>
    <dbReference type="NCBI Taxonomy" id="69004"/>
    <lineage>
        <taxon>Eukaryota</taxon>
        <taxon>Metazoa</taxon>
        <taxon>Ecdysozoa</taxon>
        <taxon>Arthropoda</taxon>
        <taxon>Hexapoda</taxon>
        <taxon>Insecta</taxon>
        <taxon>Pterygota</taxon>
        <taxon>Neoptera</taxon>
        <taxon>Endopterygota</taxon>
        <taxon>Diptera</taxon>
        <taxon>Nematocera</taxon>
        <taxon>Culicoidea</taxon>
        <taxon>Culicidae</taxon>
        <taxon>Anophelinae</taxon>
        <taxon>Anopheles</taxon>
    </lineage>
</organism>
<feature type="compositionally biased region" description="Low complexity" evidence="1">
    <location>
        <begin position="883"/>
        <end position="919"/>
    </location>
</feature>
<name>A0A182QAH6_9DIPT</name>
<dbReference type="EnsemblMetazoa" id="AFAF006308-RA">
    <property type="protein sequence ID" value="AFAF006308-PA"/>
    <property type="gene ID" value="AFAF006308"/>
</dbReference>
<feature type="compositionally biased region" description="Polar residues" evidence="1">
    <location>
        <begin position="208"/>
        <end position="229"/>
    </location>
</feature>
<feature type="region of interest" description="Disordered" evidence="1">
    <location>
        <begin position="153"/>
        <end position="229"/>
    </location>
</feature>
<feature type="compositionally biased region" description="Polar residues" evidence="1">
    <location>
        <begin position="153"/>
        <end position="183"/>
    </location>
</feature>
<feature type="region of interest" description="Disordered" evidence="1">
    <location>
        <begin position="775"/>
        <end position="975"/>
    </location>
</feature>
<feature type="region of interest" description="Disordered" evidence="1">
    <location>
        <begin position="243"/>
        <end position="264"/>
    </location>
</feature>
<feature type="compositionally biased region" description="Low complexity" evidence="1">
    <location>
        <begin position="955"/>
        <end position="975"/>
    </location>
</feature>
<dbReference type="VEuPathDB" id="VectorBase:AFAF006308"/>
<feature type="compositionally biased region" description="Polar residues" evidence="1">
    <location>
        <begin position="605"/>
        <end position="627"/>
    </location>
</feature>
<feature type="compositionally biased region" description="Basic and acidic residues" evidence="1">
    <location>
        <begin position="71"/>
        <end position="81"/>
    </location>
</feature>
<reference evidence="3" key="1">
    <citation type="submission" date="2014-01" db="EMBL/GenBank/DDBJ databases">
        <title>The Genome Sequence of Anopheles farauti FAR1 (V2).</title>
        <authorList>
            <consortium name="The Broad Institute Genomics Platform"/>
            <person name="Neafsey D.E."/>
            <person name="Besansky N."/>
            <person name="Howell P."/>
            <person name="Walton C."/>
            <person name="Young S.K."/>
            <person name="Zeng Q."/>
            <person name="Gargeya S."/>
            <person name="Fitzgerald M."/>
            <person name="Haas B."/>
            <person name="Abouelleil A."/>
            <person name="Allen A.W."/>
            <person name="Alvarado L."/>
            <person name="Arachchi H.M."/>
            <person name="Berlin A.M."/>
            <person name="Chapman S.B."/>
            <person name="Gainer-Dewar J."/>
            <person name="Goldberg J."/>
            <person name="Griggs A."/>
            <person name="Gujja S."/>
            <person name="Hansen M."/>
            <person name="Howarth C."/>
            <person name="Imamovic A."/>
            <person name="Ireland A."/>
            <person name="Larimer J."/>
            <person name="McCowan C."/>
            <person name="Murphy C."/>
            <person name="Pearson M."/>
            <person name="Poon T.W."/>
            <person name="Priest M."/>
            <person name="Roberts A."/>
            <person name="Saif S."/>
            <person name="Shea T."/>
            <person name="Sisk P."/>
            <person name="Sykes S."/>
            <person name="Wortman J."/>
            <person name="Nusbaum C."/>
            <person name="Birren B."/>
        </authorList>
    </citation>
    <scope>NUCLEOTIDE SEQUENCE [LARGE SCALE GENOMIC DNA]</scope>
    <source>
        <strain evidence="3">FAR1</strain>
    </source>
</reference>
<reference evidence="2" key="2">
    <citation type="submission" date="2020-05" db="UniProtKB">
        <authorList>
            <consortium name="EnsemblMetazoa"/>
        </authorList>
    </citation>
    <scope>IDENTIFICATION</scope>
    <source>
        <strain evidence="2">FAR1</strain>
    </source>
</reference>
<accession>A0A182QAH6</accession>
<feature type="compositionally biased region" description="Low complexity" evidence="1">
    <location>
        <begin position="364"/>
        <end position="380"/>
    </location>
</feature>
<feature type="region of interest" description="Disordered" evidence="1">
    <location>
        <begin position="69"/>
        <end position="103"/>
    </location>
</feature>
<feature type="region of interest" description="Disordered" evidence="1">
    <location>
        <begin position="1"/>
        <end position="50"/>
    </location>
</feature>
<keyword evidence="3" id="KW-1185">Reference proteome</keyword>
<evidence type="ECO:0000313" key="2">
    <source>
        <dbReference type="EnsemblMetazoa" id="AFAF006308-PA"/>
    </source>
</evidence>
<feature type="compositionally biased region" description="Basic and acidic residues" evidence="1">
    <location>
        <begin position="418"/>
        <end position="427"/>
    </location>
</feature>
<feature type="compositionally biased region" description="Low complexity" evidence="1">
    <location>
        <begin position="1445"/>
        <end position="1454"/>
    </location>
</feature>
<feature type="compositionally biased region" description="Polar residues" evidence="1">
    <location>
        <begin position="1"/>
        <end position="24"/>
    </location>
</feature>
<feature type="region of interest" description="Disordered" evidence="1">
    <location>
        <begin position="1406"/>
        <end position="1492"/>
    </location>
</feature>
<feature type="compositionally biased region" description="Low complexity" evidence="1">
    <location>
        <begin position="88"/>
        <end position="99"/>
    </location>
</feature>
<feature type="compositionally biased region" description="Polar residues" evidence="1">
    <location>
        <begin position="1693"/>
        <end position="1702"/>
    </location>
</feature>
<feature type="compositionally biased region" description="Low complexity" evidence="1">
    <location>
        <begin position="536"/>
        <end position="545"/>
    </location>
</feature>
<evidence type="ECO:0000313" key="3">
    <source>
        <dbReference type="Proteomes" id="UP000075886"/>
    </source>
</evidence>
<feature type="compositionally biased region" description="Polar residues" evidence="1">
    <location>
        <begin position="514"/>
        <end position="534"/>
    </location>
</feature>
<feature type="region of interest" description="Disordered" evidence="1">
    <location>
        <begin position="1525"/>
        <end position="1616"/>
    </location>
</feature>
<protein>
    <recommendedName>
        <fullName evidence="4">HP domain-containing protein</fullName>
    </recommendedName>
</protein>
<feature type="compositionally biased region" description="Low complexity" evidence="1">
    <location>
        <begin position="554"/>
        <end position="590"/>
    </location>
</feature>
<evidence type="ECO:0008006" key="4">
    <source>
        <dbReference type="Google" id="ProtNLM"/>
    </source>
</evidence>
<feature type="compositionally biased region" description="Low complexity" evidence="1">
    <location>
        <begin position="858"/>
        <end position="871"/>
    </location>
</feature>
<feature type="region of interest" description="Disordered" evidence="1">
    <location>
        <begin position="418"/>
        <end position="671"/>
    </location>
</feature>
<feature type="region of interest" description="Disordered" evidence="1">
    <location>
        <begin position="1662"/>
        <end position="1702"/>
    </location>
</feature>
<feature type="compositionally biased region" description="Polar residues" evidence="1">
    <location>
        <begin position="431"/>
        <end position="442"/>
    </location>
</feature>
<feature type="region of interest" description="Disordered" evidence="1">
    <location>
        <begin position="1346"/>
        <end position="1365"/>
    </location>
</feature>
<evidence type="ECO:0000256" key="1">
    <source>
        <dbReference type="SAM" id="MobiDB-lite"/>
    </source>
</evidence>
<dbReference type="Proteomes" id="UP000075886">
    <property type="component" value="Unassembled WGS sequence"/>
</dbReference>
<proteinExistence type="predicted"/>